<protein>
    <submittedName>
        <fullName evidence="1">Uncharacterized protein</fullName>
    </submittedName>
</protein>
<accession>A0A0D2QB05</accession>
<dbReference type="AlphaFoldDB" id="A0A0D2QB05"/>
<gene>
    <name evidence="1" type="ORF">B456_006G160400</name>
</gene>
<dbReference type="Gramene" id="KJB36468">
    <property type="protein sequence ID" value="KJB36468"/>
    <property type="gene ID" value="B456_006G160400"/>
</dbReference>
<organism evidence="1 2">
    <name type="scientific">Gossypium raimondii</name>
    <name type="common">Peruvian cotton</name>
    <name type="synonym">Gossypium klotzschianum subsp. raimondii</name>
    <dbReference type="NCBI Taxonomy" id="29730"/>
    <lineage>
        <taxon>Eukaryota</taxon>
        <taxon>Viridiplantae</taxon>
        <taxon>Streptophyta</taxon>
        <taxon>Embryophyta</taxon>
        <taxon>Tracheophyta</taxon>
        <taxon>Spermatophyta</taxon>
        <taxon>Magnoliopsida</taxon>
        <taxon>eudicotyledons</taxon>
        <taxon>Gunneridae</taxon>
        <taxon>Pentapetalae</taxon>
        <taxon>rosids</taxon>
        <taxon>malvids</taxon>
        <taxon>Malvales</taxon>
        <taxon>Malvaceae</taxon>
        <taxon>Malvoideae</taxon>
        <taxon>Gossypium</taxon>
    </lineage>
</organism>
<keyword evidence="2" id="KW-1185">Reference proteome</keyword>
<dbReference type="Proteomes" id="UP000032304">
    <property type="component" value="Chromosome 6"/>
</dbReference>
<sequence>MEGIDVTTHFYLKSPHPFIALMTKEDLNEYLYQPIYIASVSALLCSAPSSPGHPCRWLEMLKSGRQGWPRLSFSLMMARFQPGSVGVNEELNCSKN</sequence>
<evidence type="ECO:0000313" key="1">
    <source>
        <dbReference type="EMBL" id="KJB36468.1"/>
    </source>
</evidence>
<dbReference type="EMBL" id="CM001745">
    <property type="protein sequence ID" value="KJB36468.1"/>
    <property type="molecule type" value="Genomic_DNA"/>
</dbReference>
<proteinExistence type="predicted"/>
<evidence type="ECO:0000313" key="2">
    <source>
        <dbReference type="Proteomes" id="UP000032304"/>
    </source>
</evidence>
<reference evidence="1 2" key="1">
    <citation type="journal article" date="2012" name="Nature">
        <title>Repeated polyploidization of Gossypium genomes and the evolution of spinnable cotton fibres.</title>
        <authorList>
            <person name="Paterson A.H."/>
            <person name="Wendel J.F."/>
            <person name="Gundlach H."/>
            <person name="Guo H."/>
            <person name="Jenkins J."/>
            <person name="Jin D."/>
            <person name="Llewellyn D."/>
            <person name="Showmaker K.C."/>
            <person name="Shu S."/>
            <person name="Udall J."/>
            <person name="Yoo M.J."/>
            <person name="Byers R."/>
            <person name="Chen W."/>
            <person name="Doron-Faigenboim A."/>
            <person name="Duke M.V."/>
            <person name="Gong L."/>
            <person name="Grimwood J."/>
            <person name="Grover C."/>
            <person name="Grupp K."/>
            <person name="Hu G."/>
            <person name="Lee T.H."/>
            <person name="Li J."/>
            <person name="Lin L."/>
            <person name="Liu T."/>
            <person name="Marler B.S."/>
            <person name="Page J.T."/>
            <person name="Roberts A.W."/>
            <person name="Romanel E."/>
            <person name="Sanders W.S."/>
            <person name="Szadkowski E."/>
            <person name="Tan X."/>
            <person name="Tang H."/>
            <person name="Xu C."/>
            <person name="Wang J."/>
            <person name="Wang Z."/>
            <person name="Zhang D."/>
            <person name="Zhang L."/>
            <person name="Ashrafi H."/>
            <person name="Bedon F."/>
            <person name="Bowers J.E."/>
            <person name="Brubaker C.L."/>
            <person name="Chee P.W."/>
            <person name="Das S."/>
            <person name="Gingle A.R."/>
            <person name="Haigler C.H."/>
            <person name="Harker D."/>
            <person name="Hoffmann L.V."/>
            <person name="Hovav R."/>
            <person name="Jones D.C."/>
            <person name="Lemke C."/>
            <person name="Mansoor S."/>
            <person name="ur Rahman M."/>
            <person name="Rainville L.N."/>
            <person name="Rambani A."/>
            <person name="Reddy U.K."/>
            <person name="Rong J.K."/>
            <person name="Saranga Y."/>
            <person name="Scheffler B.E."/>
            <person name="Scheffler J.A."/>
            <person name="Stelly D.M."/>
            <person name="Triplett B.A."/>
            <person name="Van Deynze A."/>
            <person name="Vaslin M.F."/>
            <person name="Waghmare V.N."/>
            <person name="Walford S.A."/>
            <person name="Wright R.J."/>
            <person name="Zaki E.A."/>
            <person name="Zhang T."/>
            <person name="Dennis E.S."/>
            <person name="Mayer K.F."/>
            <person name="Peterson D.G."/>
            <person name="Rokhsar D.S."/>
            <person name="Wang X."/>
            <person name="Schmutz J."/>
        </authorList>
    </citation>
    <scope>NUCLEOTIDE SEQUENCE [LARGE SCALE GENOMIC DNA]</scope>
</reference>
<name>A0A0D2QB05_GOSRA</name>